<dbReference type="EMBL" id="OA887212">
    <property type="protein sequence ID" value="CAD7283298.1"/>
    <property type="molecule type" value="Genomic_DNA"/>
</dbReference>
<dbReference type="PANTHER" id="PTHR14421:SF3">
    <property type="entry name" value="SPERMATOGENESIS-ASSOCIATED PROTEIN 1"/>
    <property type="match status" value="1"/>
</dbReference>
<evidence type="ECO:0000313" key="2">
    <source>
        <dbReference type="EMBL" id="CAD7283298.1"/>
    </source>
</evidence>
<dbReference type="InterPro" id="IPR039062">
    <property type="entry name" value="SPAT1"/>
</dbReference>
<accession>A0A7R9BZZ0</accession>
<keyword evidence="3" id="KW-1185">Reference proteome</keyword>
<evidence type="ECO:0000313" key="3">
    <source>
        <dbReference type="Proteomes" id="UP000678499"/>
    </source>
</evidence>
<feature type="region of interest" description="Disordered" evidence="1">
    <location>
        <begin position="200"/>
        <end position="225"/>
    </location>
</feature>
<reference evidence="2" key="1">
    <citation type="submission" date="2020-11" db="EMBL/GenBank/DDBJ databases">
        <authorList>
            <person name="Tran Van P."/>
        </authorList>
    </citation>
    <scope>NUCLEOTIDE SEQUENCE</scope>
</reference>
<name>A0A7R9BZZ0_9CRUS</name>
<dbReference type="OrthoDB" id="6382418at2759"/>
<sequence length="287" mass="32213">MMGKNATMSYITFDFSPTHPSLVDVHVYVIPEDQWNRSRRLAKSAIAATSISSGFVRAMPDLTLLNFRKEIALQLGPTEVPNPYIFVRCVGKHFTQVRPQQEHYLKVKNFVPPFNPEPAIFVVKPAALTPSSRRQLITAGMENANQFGRNSSSNNYGYSQLRFLVKNNHNKKKRMEDTPSLGRKLVVTCPTQILLDDQLSCNRDDVHPGQNRRGTKSSRRISSSSRVLASPLYSTKARWTAFFTKATPRLTGNSAVRRRKLAALQSHGKDELGILNPQGDARGFAEI</sequence>
<protein>
    <submittedName>
        <fullName evidence="2">Uncharacterized protein</fullName>
    </submittedName>
</protein>
<dbReference type="PANTHER" id="PTHR14421">
    <property type="entry name" value="SPERMATOGENESIS-ASSOCIATED PROTEIN 1"/>
    <property type="match status" value="1"/>
</dbReference>
<dbReference type="EMBL" id="CAJPEX010005175">
    <property type="protein sequence ID" value="CAG0923450.1"/>
    <property type="molecule type" value="Genomic_DNA"/>
</dbReference>
<organism evidence="2">
    <name type="scientific">Notodromas monacha</name>
    <dbReference type="NCBI Taxonomy" id="399045"/>
    <lineage>
        <taxon>Eukaryota</taxon>
        <taxon>Metazoa</taxon>
        <taxon>Ecdysozoa</taxon>
        <taxon>Arthropoda</taxon>
        <taxon>Crustacea</taxon>
        <taxon>Oligostraca</taxon>
        <taxon>Ostracoda</taxon>
        <taxon>Podocopa</taxon>
        <taxon>Podocopida</taxon>
        <taxon>Cypridocopina</taxon>
        <taxon>Cypridoidea</taxon>
        <taxon>Cyprididae</taxon>
        <taxon>Notodromas</taxon>
    </lineage>
</organism>
<dbReference type="AlphaFoldDB" id="A0A7R9BZZ0"/>
<proteinExistence type="predicted"/>
<gene>
    <name evidence="2" type="ORF">NMOB1V02_LOCUS10914</name>
</gene>
<evidence type="ECO:0000256" key="1">
    <source>
        <dbReference type="SAM" id="MobiDB-lite"/>
    </source>
</evidence>
<dbReference type="Proteomes" id="UP000678499">
    <property type="component" value="Unassembled WGS sequence"/>
</dbReference>